<keyword evidence="1" id="KW-1133">Transmembrane helix</keyword>
<dbReference type="AlphaFoldDB" id="A0A2T4UUW6"/>
<organism evidence="2 3">
    <name type="scientific">Rathayibacter caricis DSM 15933</name>
    <dbReference type="NCBI Taxonomy" id="1328867"/>
    <lineage>
        <taxon>Bacteria</taxon>
        <taxon>Bacillati</taxon>
        <taxon>Actinomycetota</taxon>
        <taxon>Actinomycetes</taxon>
        <taxon>Micrococcales</taxon>
        <taxon>Microbacteriaceae</taxon>
        <taxon>Rathayibacter</taxon>
    </lineage>
</organism>
<proteinExistence type="predicted"/>
<protein>
    <recommendedName>
        <fullName evidence="4">Glycosyltransferase RgtA/B/C/D-like domain-containing protein</fullName>
    </recommendedName>
</protein>
<feature type="transmembrane region" description="Helical" evidence="1">
    <location>
        <begin position="78"/>
        <end position="98"/>
    </location>
</feature>
<feature type="transmembrane region" description="Helical" evidence="1">
    <location>
        <begin position="56"/>
        <end position="72"/>
    </location>
</feature>
<gene>
    <name evidence="2" type="ORF">C1I63_11080</name>
</gene>
<dbReference type="EMBL" id="PZPL01000001">
    <property type="protein sequence ID" value="PTL73338.1"/>
    <property type="molecule type" value="Genomic_DNA"/>
</dbReference>
<feature type="transmembrane region" description="Helical" evidence="1">
    <location>
        <begin position="12"/>
        <end position="35"/>
    </location>
</feature>
<dbReference type="Proteomes" id="UP000241085">
    <property type="component" value="Unassembled WGS sequence"/>
</dbReference>
<keyword evidence="1" id="KW-0812">Transmembrane</keyword>
<feature type="transmembrane region" description="Helical" evidence="1">
    <location>
        <begin position="233"/>
        <end position="258"/>
    </location>
</feature>
<name>A0A2T4UUW6_9MICO</name>
<feature type="transmembrane region" description="Helical" evidence="1">
    <location>
        <begin position="291"/>
        <end position="310"/>
    </location>
</feature>
<feature type="transmembrane region" description="Helical" evidence="1">
    <location>
        <begin position="193"/>
        <end position="212"/>
    </location>
</feature>
<evidence type="ECO:0000313" key="2">
    <source>
        <dbReference type="EMBL" id="PTL73338.1"/>
    </source>
</evidence>
<evidence type="ECO:0000313" key="3">
    <source>
        <dbReference type="Proteomes" id="UP000241085"/>
    </source>
</evidence>
<keyword evidence="1" id="KW-0472">Membrane</keyword>
<evidence type="ECO:0008006" key="4">
    <source>
        <dbReference type="Google" id="ProtNLM"/>
    </source>
</evidence>
<comment type="caution">
    <text evidence="2">The sequence shown here is derived from an EMBL/GenBank/DDBJ whole genome shotgun (WGS) entry which is preliminary data.</text>
</comment>
<accession>A0A2T4UUW6</accession>
<keyword evidence="3" id="KW-1185">Reference proteome</keyword>
<evidence type="ECO:0000256" key="1">
    <source>
        <dbReference type="SAM" id="Phobius"/>
    </source>
</evidence>
<feature type="transmembrane region" description="Helical" evidence="1">
    <location>
        <begin position="264"/>
        <end position="284"/>
    </location>
</feature>
<feature type="transmembrane region" description="Helical" evidence="1">
    <location>
        <begin position="110"/>
        <end position="129"/>
    </location>
</feature>
<reference evidence="2 3" key="1">
    <citation type="submission" date="2018-03" db="EMBL/GenBank/DDBJ databases">
        <title>Bacteriophage NCPPB3778 and a type I-E CRISPR drive the evolution of the US Biological Select Agent, Rathayibacter toxicus.</title>
        <authorList>
            <person name="Davis E.W.II."/>
            <person name="Tabima J.F."/>
            <person name="Weisberg A.J."/>
            <person name="Dantas Lopes L."/>
            <person name="Wiseman M.S."/>
            <person name="Wiseman M.S."/>
            <person name="Pupko T."/>
            <person name="Belcher M.S."/>
            <person name="Sechler A.J."/>
            <person name="Tancos M.A."/>
            <person name="Schroeder B.K."/>
            <person name="Murray T.D."/>
            <person name="Luster D.G."/>
            <person name="Schneider W.L."/>
            <person name="Rogers E."/>
            <person name="Andreote F.D."/>
            <person name="Grunwald N.J."/>
            <person name="Putnam M.L."/>
            <person name="Chang J.H."/>
        </authorList>
    </citation>
    <scope>NUCLEOTIDE SEQUENCE [LARGE SCALE GENOMIC DNA]</scope>
    <source>
        <strain evidence="2 3">DSM 15933</strain>
    </source>
</reference>
<sequence>MLALAPYHFLRIGAGHAFLANYWAVPLLGILLLCAAGERTDPFRSWIRRSTGASRVARAAVPTVLLPVLIATSGGYYYVFSIIVLGGVWLLGAAASLASGERRRAVLARAAPLGVLVVAVGLELIALSADWGGRYAPYFEDRGLGESENFAGKILPLFLPWEGTRVPKLGALPLIYANATAVAKTTEPPGMPVLGIAGLVLLLAALPMIAIVGGRALRVTAIGRLVSDDRVRVLAVAALWTLLFYVVTGFGMAVALLAGTTVRAWSRLSIVLIVLALGAVALVLQRLRHRSARMLAVVLVCVLVVLDQGVGVRRMVPLAPADDAEISSFVAAVDADLADGCGVVQLPVKSFPDSGAIGSMRDYDEALPYLFTAGEDLRWSYGAVEGTPGFDVFDDAADAETFAAAVRESGACALLVDTAAYSDSEGAWFDEVVAATGGLDPMAQSSSGRWLVFRVD</sequence>